<protein>
    <recommendedName>
        <fullName evidence="4">Copper transport protein</fullName>
    </recommendedName>
</protein>
<keyword evidence="1 4" id="KW-0812">Transmembrane</keyword>
<dbReference type="AlphaFoldDB" id="A0A1I8HDH8"/>
<evidence type="ECO:0000256" key="4">
    <source>
        <dbReference type="RuleBase" id="RU367022"/>
    </source>
</evidence>
<dbReference type="Pfam" id="PF04145">
    <property type="entry name" value="Ctr"/>
    <property type="match status" value="1"/>
</dbReference>
<sequence>TSFQLVEMYLYFEFTDTVKNLLFKGWNASTPSGLIIVCLIAGIVTLLYELLMSYHEILMTAANNFNARYQTSVSTNRHIGGPRVKLAYATMSSAVYTVRVLISMLLMLAVMTYNAWIFLSVVLGSAVGYFLSPLARRAFRPCIAATFSTAAADDAAVDVFTTSASSAHELND</sequence>
<name>A0A1I8HDH8_9PLAT</name>
<keyword evidence="5" id="KW-1185">Reference proteome</keyword>
<keyword evidence="2 4" id="KW-1133">Transmembrane helix</keyword>
<feature type="transmembrane region" description="Helical" evidence="4">
    <location>
        <begin position="32"/>
        <end position="51"/>
    </location>
</feature>
<keyword evidence="4" id="KW-0813">Transport</keyword>
<proteinExistence type="inferred from homology"/>
<dbReference type="InterPro" id="IPR007274">
    <property type="entry name" value="Cop_transporter"/>
</dbReference>
<organism evidence="5 6">
    <name type="scientific">Macrostomum lignano</name>
    <dbReference type="NCBI Taxonomy" id="282301"/>
    <lineage>
        <taxon>Eukaryota</taxon>
        <taxon>Metazoa</taxon>
        <taxon>Spiralia</taxon>
        <taxon>Lophotrochozoa</taxon>
        <taxon>Platyhelminthes</taxon>
        <taxon>Rhabditophora</taxon>
        <taxon>Macrostomorpha</taxon>
        <taxon>Macrostomida</taxon>
        <taxon>Macrostomidae</taxon>
        <taxon>Macrostomum</taxon>
    </lineage>
</organism>
<dbReference type="GO" id="GO:0005375">
    <property type="term" value="F:copper ion transmembrane transporter activity"/>
    <property type="evidence" value="ECO:0007669"/>
    <property type="project" value="UniProtKB-UniRule"/>
</dbReference>
<reference evidence="6" key="1">
    <citation type="submission" date="2016-11" db="UniProtKB">
        <authorList>
            <consortium name="WormBaseParasite"/>
        </authorList>
    </citation>
    <scope>IDENTIFICATION</scope>
</reference>
<evidence type="ECO:0000256" key="2">
    <source>
        <dbReference type="ARBA" id="ARBA00022989"/>
    </source>
</evidence>
<keyword evidence="4" id="KW-0187">Copper transport</keyword>
<dbReference type="Proteomes" id="UP000095280">
    <property type="component" value="Unplaced"/>
</dbReference>
<keyword evidence="4" id="KW-0406">Ion transport</keyword>
<feature type="transmembrane region" description="Helical" evidence="4">
    <location>
        <begin position="86"/>
        <end position="107"/>
    </location>
</feature>
<keyword evidence="4" id="KW-0186">Copper</keyword>
<evidence type="ECO:0000256" key="1">
    <source>
        <dbReference type="ARBA" id="ARBA00022692"/>
    </source>
</evidence>
<comment type="subcellular location">
    <subcellularLocation>
        <location evidence="4">Membrane</location>
        <topology evidence="4">Multi-pass membrane protein</topology>
    </subcellularLocation>
</comment>
<evidence type="ECO:0000256" key="3">
    <source>
        <dbReference type="ARBA" id="ARBA00023136"/>
    </source>
</evidence>
<dbReference type="GO" id="GO:0016020">
    <property type="term" value="C:membrane"/>
    <property type="evidence" value="ECO:0007669"/>
    <property type="project" value="UniProtKB-SubCell"/>
</dbReference>
<dbReference type="WBParaSite" id="maker-uti_cns_0005628-snap-gene-0.5-mRNA-1">
    <property type="protein sequence ID" value="maker-uti_cns_0005628-snap-gene-0.5-mRNA-1"/>
    <property type="gene ID" value="maker-uti_cns_0005628-snap-gene-0.5"/>
</dbReference>
<evidence type="ECO:0000313" key="5">
    <source>
        <dbReference type="Proteomes" id="UP000095280"/>
    </source>
</evidence>
<dbReference type="PANTHER" id="PTHR12483:SF8">
    <property type="entry name" value="PROTEIN SLC31A2"/>
    <property type="match status" value="1"/>
</dbReference>
<keyword evidence="3 4" id="KW-0472">Membrane</keyword>
<feature type="transmembrane region" description="Helical" evidence="4">
    <location>
        <begin position="113"/>
        <end position="131"/>
    </location>
</feature>
<evidence type="ECO:0000313" key="6">
    <source>
        <dbReference type="WBParaSite" id="maker-uti_cns_0005628-snap-gene-0.5-mRNA-1"/>
    </source>
</evidence>
<comment type="similarity">
    <text evidence="4">Belongs to the copper transporter (Ctr) (TC 1.A.56) family. SLC31A subfamily.</text>
</comment>
<dbReference type="PANTHER" id="PTHR12483">
    <property type="entry name" value="SOLUTE CARRIER FAMILY 31 COPPER TRANSPORTERS"/>
    <property type="match status" value="1"/>
</dbReference>
<accession>A0A1I8HDH8</accession>